<feature type="region of interest" description="Disordered" evidence="3">
    <location>
        <begin position="79"/>
        <end position="101"/>
    </location>
</feature>
<evidence type="ECO:0000313" key="5">
    <source>
        <dbReference type="Proteomes" id="UP000379480"/>
    </source>
</evidence>
<evidence type="ECO:0000256" key="2">
    <source>
        <dbReference type="HAMAP-Rule" id="MF_00634"/>
    </source>
</evidence>
<dbReference type="SUPFAM" id="SSF69786">
    <property type="entry name" value="YggU-like"/>
    <property type="match status" value="1"/>
</dbReference>
<evidence type="ECO:0000313" key="4">
    <source>
        <dbReference type="EMBL" id="VVO41037.1"/>
    </source>
</evidence>
<dbReference type="Gene3D" id="3.30.1200.10">
    <property type="entry name" value="YggU-like"/>
    <property type="match status" value="1"/>
</dbReference>
<evidence type="ECO:0000256" key="1">
    <source>
        <dbReference type="ARBA" id="ARBA00010364"/>
    </source>
</evidence>
<dbReference type="NCBIfam" id="TIGR00251">
    <property type="entry name" value="DUF167 family protein"/>
    <property type="match status" value="1"/>
</dbReference>
<gene>
    <name evidence="4" type="ORF">PS723_05844</name>
</gene>
<protein>
    <recommendedName>
        <fullName evidence="2">UPF0235 protein PS723_05844</fullName>
    </recommendedName>
</protein>
<sequence length="101" mass="11085">MSYFRWDGEDLILDCHLQPKASSDEFAGLHGERLKIRLTAPPVEGKANAHLMAFLAKAFGISKSQVSLLSGELNRQKRVRLQSPKKLPDLPGLTPPPAHSG</sequence>
<dbReference type="GO" id="GO:0005737">
    <property type="term" value="C:cytoplasm"/>
    <property type="evidence" value="ECO:0007669"/>
    <property type="project" value="TreeGrafter"/>
</dbReference>
<dbReference type="OrthoDB" id="9800587at2"/>
<accession>A0A5E7FRR2</accession>
<organism evidence="4 5">
    <name type="scientific">Pseudomonas fluorescens</name>
    <dbReference type="NCBI Taxonomy" id="294"/>
    <lineage>
        <taxon>Bacteria</taxon>
        <taxon>Pseudomonadati</taxon>
        <taxon>Pseudomonadota</taxon>
        <taxon>Gammaproteobacteria</taxon>
        <taxon>Pseudomonadales</taxon>
        <taxon>Pseudomonadaceae</taxon>
        <taxon>Pseudomonas</taxon>
    </lineage>
</organism>
<name>A0A5E7FRR2_PSEFL</name>
<comment type="similarity">
    <text evidence="1 2">Belongs to the UPF0235 family.</text>
</comment>
<dbReference type="EMBL" id="CABVHY010000041">
    <property type="protein sequence ID" value="VVO41037.1"/>
    <property type="molecule type" value="Genomic_DNA"/>
</dbReference>
<evidence type="ECO:0000256" key="3">
    <source>
        <dbReference type="SAM" id="MobiDB-lite"/>
    </source>
</evidence>
<dbReference type="SMART" id="SM01152">
    <property type="entry name" value="DUF167"/>
    <property type="match status" value="1"/>
</dbReference>
<dbReference type="HAMAP" id="MF_00634">
    <property type="entry name" value="UPF0235"/>
    <property type="match status" value="1"/>
</dbReference>
<dbReference type="Pfam" id="PF02594">
    <property type="entry name" value="DUF167"/>
    <property type="match status" value="1"/>
</dbReference>
<reference evidence="4 5" key="1">
    <citation type="submission" date="2019-09" db="EMBL/GenBank/DDBJ databases">
        <authorList>
            <person name="Chandra G."/>
            <person name="Truman W A."/>
        </authorList>
    </citation>
    <scope>NUCLEOTIDE SEQUENCE [LARGE SCALE GENOMIC DNA]</scope>
    <source>
        <strain evidence="4">PS723</strain>
    </source>
</reference>
<proteinExistence type="inferred from homology"/>
<dbReference type="PANTHER" id="PTHR13420:SF7">
    <property type="entry name" value="UPF0235 PROTEIN C15ORF40"/>
    <property type="match status" value="1"/>
</dbReference>
<dbReference type="RefSeq" id="WP_150807042.1">
    <property type="nucleotide sequence ID" value="NZ_CABVHY010000041.1"/>
</dbReference>
<dbReference type="PANTHER" id="PTHR13420">
    <property type="entry name" value="UPF0235 PROTEIN C15ORF40"/>
    <property type="match status" value="1"/>
</dbReference>
<dbReference type="InterPro" id="IPR036591">
    <property type="entry name" value="YggU-like_sf"/>
</dbReference>
<dbReference type="AlphaFoldDB" id="A0A5E7FRR2"/>
<dbReference type="InterPro" id="IPR003746">
    <property type="entry name" value="DUF167"/>
</dbReference>
<dbReference type="Proteomes" id="UP000379480">
    <property type="component" value="Unassembled WGS sequence"/>
</dbReference>